<protein>
    <submittedName>
        <fullName evidence="1">Uncharacterized protein</fullName>
    </submittedName>
</protein>
<evidence type="ECO:0000313" key="2">
    <source>
        <dbReference type="Proteomes" id="UP000836387"/>
    </source>
</evidence>
<name>A0ACA9T8M7_BIOOC</name>
<evidence type="ECO:0000313" key="1">
    <source>
        <dbReference type="EMBL" id="CAG9937205.1"/>
    </source>
</evidence>
<reference evidence="1" key="2">
    <citation type="submission" date="2021-10" db="EMBL/GenBank/DDBJ databases">
        <authorList>
            <person name="Piombo E."/>
        </authorList>
    </citation>
    <scope>NUCLEOTIDE SEQUENCE</scope>
</reference>
<dbReference type="Proteomes" id="UP000836387">
    <property type="component" value="Unassembled WGS sequence"/>
</dbReference>
<comment type="caution">
    <text evidence="1">The sequence shown here is derived from an EMBL/GenBank/DDBJ whole genome shotgun (WGS) entry which is preliminary data.</text>
</comment>
<sequence length="63" mass="7088">MAIAWHGEVGGRSYTDVRIEMGKGIMGATNQQTSLSDMEELMFQKHLGSQPDVRMTIFLFDHS</sequence>
<organism evidence="1 2">
    <name type="scientific">Clonostachys rosea f. rosea IK726</name>
    <dbReference type="NCBI Taxonomy" id="1349383"/>
    <lineage>
        <taxon>Eukaryota</taxon>
        <taxon>Fungi</taxon>
        <taxon>Dikarya</taxon>
        <taxon>Ascomycota</taxon>
        <taxon>Pezizomycotina</taxon>
        <taxon>Sordariomycetes</taxon>
        <taxon>Hypocreomycetidae</taxon>
        <taxon>Hypocreales</taxon>
        <taxon>Bionectriaceae</taxon>
        <taxon>Clonostachys</taxon>
    </lineage>
</organism>
<dbReference type="EMBL" id="CADEHS020000001">
    <property type="protein sequence ID" value="CAG9937205.1"/>
    <property type="molecule type" value="Genomic_DNA"/>
</dbReference>
<reference evidence="1" key="1">
    <citation type="submission" date="2020-04" db="EMBL/GenBank/DDBJ databases">
        <authorList>
            <person name="Broberg M."/>
        </authorList>
    </citation>
    <scope>NUCLEOTIDE SEQUENCE</scope>
</reference>
<gene>
    <name evidence="1" type="ORF">CRV2_00004391</name>
</gene>
<proteinExistence type="predicted"/>
<keyword evidence="2" id="KW-1185">Reference proteome</keyword>
<accession>A0ACA9T8M7</accession>